<reference evidence="1 2" key="1">
    <citation type="journal article" date="2014" name="Nat. Commun.">
        <title>Multiple recent horizontal transfers of a large genomic region in cheese making fungi.</title>
        <authorList>
            <person name="Cheeseman K."/>
            <person name="Ropars J."/>
            <person name="Renault P."/>
            <person name="Dupont J."/>
            <person name="Gouzy J."/>
            <person name="Branca A."/>
            <person name="Abraham A.L."/>
            <person name="Ceppi M."/>
            <person name="Conseiller E."/>
            <person name="Debuchy R."/>
            <person name="Malagnac F."/>
            <person name="Goarin A."/>
            <person name="Silar P."/>
            <person name="Lacoste S."/>
            <person name="Sallet E."/>
            <person name="Bensimon A."/>
            <person name="Giraud T."/>
            <person name="Brygoo Y."/>
        </authorList>
    </citation>
    <scope>NUCLEOTIDE SEQUENCE [LARGE SCALE GENOMIC DNA]</scope>
    <source>
        <strain evidence="2">FM 013</strain>
    </source>
</reference>
<gene>
    <name evidence="1" type="ORF">PCAMFM013_S003g000127</name>
</gene>
<evidence type="ECO:0000313" key="2">
    <source>
        <dbReference type="Proteomes" id="UP000053732"/>
    </source>
</evidence>
<dbReference type="Proteomes" id="UP000053732">
    <property type="component" value="Unassembled WGS sequence"/>
</dbReference>
<protein>
    <submittedName>
        <fullName evidence="1">Str. FM013</fullName>
    </submittedName>
</protein>
<dbReference type="AlphaFoldDB" id="A0A0G4NZ45"/>
<name>A0A0G4NZ45_PENC3</name>
<dbReference type="STRING" id="1429867.A0A0G4NZ45"/>
<accession>A0A0G4NZ45</accession>
<evidence type="ECO:0000313" key="1">
    <source>
        <dbReference type="EMBL" id="CRL19336.1"/>
    </source>
</evidence>
<sequence length="103" mass="11609">MNRSTINNYFQLQPPGCRGKSQHISKEAEFAVLEATPARWRLFIQKYRSLKDVTNVPYTSGTLTKDQLIMTQLTAGDIVNRFEPRELKTLLPLGLALPTSTGD</sequence>
<proteinExistence type="predicted"/>
<organism evidence="1 2">
    <name type="scientific">Penicillium camemberti (strain FM 013)</name>
    <dbReference type="NCBI Taxonomy" id="1429867"/>
    <lineage>
        <taxon>Eukaryota</taxon>
        <taxon>Fungi</taxon>
        <taxon>Dikarya</taxon>
        <taxon>Ascomycota</taxon>
        <taxon>Pezizomycotina</taxon>
        <taxon>Eurotiomycetes</taxon>
        <taxon>Eurotiomycetidae</taxon>
        <taxon>Eurotiales</taxon>
        <taxon>Aspergillaceae</taxon>
        <taxon>Penicillium</taxon>
    </lineage>
</organism>
<dbReference type="EMBL" id="HG793136">
    <property type="protein sequence ID" value="CRL19336.1"/>
    <property type="molecule type" value="Genomic_DNA"/>
</dbReference>
<keyword evidence="2" id="KW-1185">Reference proteome</keyword>